<dbReference type="Proteomes" id="UP000192582">
    <property type="component" value="Unassembled WGS sequence"/>
</dbReference>
<gene>
    <name evidence="1" type="ORF">SAMN00790413_04531</name>
</gene>
<protein>
    <submittedName>
        <fullName evidence="1">Uncharacterized protein</fullName>
    </submittedName>
</protein>
<name>A0A1W1UJN9_9DEIO</name>
<reference evidence="1 2" key="1">
    <citation type="submission" date="2017-04" db="EMBL/GenBank/DDBJ databases">
        <authorList>
            <person name="Afonso C.L."/>
            <person name="Miller P.J."/>
            <person name="Scott M.A."/>
            <person name="Spackman E."/>
            <person name="Goraichik I."/>
            <person name="Dimitrov K.M."/>
            <person name="Suarez D.L."/>
            <person name="Swayne D.E."/>
        </authorList>
    </citation>
    <scope>NUCLEOTIDE SEQUENCE [LARGE SCALE GENOMIC DNA]</scope>
    <source>
        <strain evidence="1 2">KR-140</strain>
    </source>
</reference>
<organism evidence="1 2">
    <name type="scientific">Deinococcus hopiensis KR-140</name>
    <dbReference type="NCBI Taxonomy" id="695939"/>
    <lineage>
        <taxon>Bacteria</taxon>
        <taxon>Thermotogati</taxon>
        <taxon>Deinococcota</taxon>
        <taxon>Deinococci</taxon>
        <taxon>Deinococcales</taxon>
        <taxon>Deinococcaceae</taxon>
        <taxon>Deinococcus</taxon>
    </lineage>
</organism>
<dbReference type="STRING" id="695939.SAMN00790413_04531"/>
<proteinExistence type="predicted"/>
<evidence type="ECO:0000313" key="2">
    <source>
        <dbReference type="Proteomes" id="UP000192582"/>
    </source>
</evidence>
<keyword evidence="2" id="KW-1185">Reference proteome</keyword>
<accession>A0A1W1UJN9</accession>
<dbReference type="EMBL" id="FWWU01000005">
    <property type="protein sequence ID" value="SMB81300.1"/>
    <property type="molecule type" value="Genomic_DNA"/>
</dbReference>
<sequence>METRLKALAQRAEDLRRHCPYRFYSMSPEDVQTWLDRHYVPTPLGWSPDDAQRLGPLLGLPVPGDYLAFLEVLGNLHHGLFGYDNDLRTPEDYVRFRQECLEYDLEAWDGADQDPQFAEMVRSSLFLNTLGGFAVWYLLCGSTEPTSVRTWLEGDVGATGRFEVEGLFIENIEARMDRFECRVKLYRDLGGTLVYGRGGQIPAGHAIGGELLDLPHDGWSVELTESQLQRIRVMWRTAEL</sequence>
<evidence type="ECO:0000313" key="1">
    <source>
        <dbReference type="EMBL" id="SMB81300.1"/>
    </source>
</evidence>
<dbReference type="AlphaFoldDB" id="A0A1W1UJN9"/>